<evidence type="ECO:0000259" key="3">
    <source>
        <dbReference type="Pfam" id="PF01551"/>
    </source>
</evidence>
<dbReference type="KEGG" id="sti:Sthe_0545"/>
<dbReference type="MEROPS" id="M23.009"/>
<dbReference type="eggNOG" id="COG0741">
    <property type="taxonomic scope" value="Bacteria"/>
</dbReference>
<dbReference type="Proteomes" id="UP000002027">
    <property type="component" value="Chromosome 1"/>
</dbReference>
<dbReference type="InterPro" id="IPR023346">
    <property type="entry name" value="Lysozyme-like_dom_sf"/>
</dbReference>
<organism evidence="4 5">
    <name type="scientific">Sphaerobacter thermophilus (strain ATCC 49802 / DSM 20745 / KCCM 41009 / NCIMB 13125 / S 6022)</name>
    <dbReference type="NCBI Taxonomy" id="479434"/>
    <lineage>
        <taxon>Bacteria</taxon>
        <taxon>Pseudomonadati</taxon>
        <taxon>Thermomicrobiota</taxon>
        <taxon>Thermomicrobia</taxon>
        <taxon>Sphaerobacterales</taxon>
        <taxon>Sphaerobacterineae</taxon>
        <taxon>Sphaerobacteraceae</taxon>
        <taxon>Sphaerobacter</taxon>
    </lineage>
</organism>
<dbReference type="CDD" id="cd12797">
    <property type="entry name" value="M23_peptidase"/>
    <property type="match status" value="1"/>
</dbReference>
<dbReference type="GO" id="GO:0016020">
    <property type="term" value="C:membrane"/>
    <property type="evidence" value="ECO:0007669"/>
    <property type="project" value="InterPro"/>
</dbReference>
<dbReference type="InterPro" id="IPR000189">
    <property type="entry name" value="Transglyc_AS"/>
</dbReference>
<dbReference type="GO" id="GO:0004222">
    <property type="term" value="F:metalloendopeptidase activity"/>
    <property type="evidence" value="ECO:0007669"/>
    <property type="project" value="TreeGrafter"/>
</dbReference>
<dbReference type="AlphaFoldDB" id="D1C166"/>
<proteinExistence type="inferred from homology"/>
<gene>
    <name evidence="4" type="ordered locus">Sthe_0545</name>
</gene>
<dbReference type="EMBL" id="CP001823">
    <property type="protein sequence ID" value="ACZ37983.1"/>
    <property type="molecule type" value="Genomic_DNA"/>
</dbReference>
<evidence type="ECO:0000313" key="5">
    <source>
        <dbReference type="Proteomes" id="UP000002027"/>
    </source>
</evidence>
<accession>D1C166</accession>
<feature type="domain" description="M23ase beta-sheet core" evidence="3">
    <location>
        <begin position="86"/>
        <end position="180"/>
    </location>
</feature>
<dbReference type="RefSeq" id="WP_012871030.1">
    <property type="nucleotide sequence ID" value="NC_013523.1"/>
</dbReference>
<dbReference type="STRING" id="479434.Sthe_0545"/>
<dbReference type="CDD" id="cd16896">
    <property type="entry name" value="LT_Slt70-like"/>
    <property type="match status" value="1"/>
</dbReference>
<reference evidence="4 5" key="2">
    <citation type="journal article" date="2010" name="Stand. Genomic Sci.">
        <title>Complete genome sequence of Desulfohalobium retbaense type strain (HR(100)).</title>
        <authorList>
            <person name="Spring S."/>
            <person name="Nolan M."/>
            <person name="Lapidus A."/>
            <person name="Glavina Del Rio T."/>
            <person name="Copeland A."/>
            <person name="Tice H."/>
            <person name="Cheng J.F."/>
            <person name="Lucas S."/>
            <person name="Land M."/>
            <person name="Chen F."/>
            <person name="Bruce D."/>
            <person name="Goodwin L."/>
            <person name="Pitluck S."/>
            <person name="Ivanova N."/>
            <person name="Mavromatis K."/>
            <person name="Mikhailova N."/>
            <person name="Pati A."/>
            <person name="Chen A."/>
            <person name="Palaniappan K."/>
            <person name="Hauser L."/>
            <person name="Chang Y.J."/>
            <person name="Jeffries C.D."/>
            <person name="Munk C."/>
            <person name="Kiss H."/>
            <person name="Chain P."/>
            <person name="Han C."/>
            <person name="Brettin T."/>
            <person name="Detter J.C."/>
            <person name="Schuler E."/>
            <person name="Goker M."/>
            <person name="Rohde M."/>
            <person name="Bristow J."/>
            <person name="Eisen J.A."/>
            <person name="Markowitz V."/>
            <person name="Hugenholtz P."/>
            <person name="Kyrpides N.C."/>
            <person name="Klenk H.P."/>
        </authorList>
    </citation>
    <scope>NUCLEOTIDE SEQUENCE [LARGE SCALE GENOMIC DNA]</scope>
    <source>
        <strain evidence="5">ATCC 49802 / DSM 20745 / S 6022</strain>
    </source>
</reference>
<dbReference type="Pfam" id="PF01464">
    <property type="entry name" value="SLT"/>
    <property type="match status" value="1"/>
</dbReference>
<dbReference type="Gene3D" id="2.70.70.10">
    <property type="entry name" value="Glucose Permease (Domain IIA)"/>
    <property type="match status" value="1"/>
</dbReference>
<dbReference type="GO" id="GO:0000270">
    <property type="term" value="P:peptidoglycan metabolic process"/>
    <property type="evidence" value="ECO:0007669"/>
    <property type="project" value="InterPro"/>
</dbReference>
<dbReference type="InParanoid" id="D1C166"/>
<sequence>MAVDRLVIPPEVIAAQPARFAVRSPRLDGGAARAGSFAEVLASRGVAVGGNDPAGSVAAQLRGSWPVHGEVTSHFGPRQFLPGETHHNGIDIAVPEGTPVRATADGVVIFAGNTDSYGNRVEIQHADGTVTLYAHNAELTVQPGQTVRKGEVIALAGSTGASTGPHVHYEIRRDGQAIDPWTFLAPDAAPVATGGAIGGGGYDALIHAAAARYGVDPVLIAAVIQAESGFDPTAVSPAGAKGLMQLMDGTAAALGVKDVFDPAQNIDGGTRFLRQLLDQFQGNAELALAAYNAGPNAVLRYGGIPPYEETQAYVANVLAAYRMWTGEN</sequence>
<dbReference type="PROSITE" id="PS00922">
    <property type="entry name" value="TRANSGLYCOSYLASE"/>
    <property type="match status" value="1"/>
</dbReference>
<name>D1C166_SPHTD</name>
<feature type="domain" description="Transglycosylase SLT" evidence="2">
    <location>
        <begin position="205"/>
        <end position="305"/>
    </location>
</feature>
<dbReference type="InterPro" id="IPR050570">
    <property type="entry name" value="Cell_wall_metabolism_enzyme"/>
</dbReference>
<dbReference type="InterPro" id="IPR008258">
    <property type="entry name" value="Transglycosylase_SLT_dom_1"/>
</dbReference>
<dbReference type="Pfam" id="PF01551">
    <property type="entry name" value="Peptidase_M23"/>
    <property type="match status" value="1"/>
</dbReference>
<evidence type="ECO:0000256" key="1">
    <source>
        <dbReference type="ARBA" id="ARBA00007734"/>
    </source>
</evidence>
<dbReference type="InterPro" id="IPR016047">
    <property type="entry name" value="M23ase_b-sheet_dom"/>
</dbReference>
<evidence type="ECO:0000313" key="4">
    <source>
        <dbReference type="EMBL" id="ACZ37983.1"/>
    </source>
</evidence>
<dbReference type="PANTHER" id="PTHR21666">
    <property type="entry name" value="PEPTIDASE-RELATED"/>
    <property type="match status" value="1"/>
</dbReference>
<dbReference type="CAZy" id="GH23">
    <property type="family name" value="Glycoside Hydrolase Family 23"/>
</dbReference>
<dbReference type="Gene3D" id="1.10.530.10">
    <property type="match status" value="1"/>
</dbReference>
<reference evidence="5" key="1">
    <citation type="submission" date="2009-11" db="EMBL/GenBank/DDBJ databases">
        <title>The complete chromosome 1 of Sphaerobacter thermophilus DSM 20745.</title>
        <authorList>
            <person name="Lucas S."/>
            <person name="Copeland A."/>
            <person name="Lapidus A."/>
            <person name="Glavina del Rio T."/>
            <person name="Dalin E."/>
            <person name="Tice H."/>
            <person name="Bruce D."/>
            <person name="Goodwin L."/>
            <person name="Pitluck S."/>
            <person name="Kyrpides N."/>
            <person name="Mavromatis K."/>
            <person name="Ivanova N."/>
            <person name="Mikhailova N."/>
            <person name="LaButti K.M."/>
            <person name="Clum A."/>
            <person name="Sun H.I."/>
            <person name="Brettin T."/>
            <person name="Detter J.C."/>
            <person name="Han C."/>
            <person name="Larimer F."/>
            <person name="Land M."/>
            <person name="Hauser L."/>
            <person name="Markowitz V."/>
            <person name="Cheng J.F."/>
            <person name="Hugenholtz P."/>
            <person name="Woyke T."/>
            <person name="Wu D."/>
            <person name="Steenblock K."/>
            <person name="Schneider S."/>
            <person name="Pukall R."/>
            <person name="Goeker M."/>
            <person name="Klenk H.P."/>
            <person name="Eisen J.A."/>
        </authorList>
    </citation>
    <scope>NUCLEOTIDE SEQUENCE [LARGE SCALE GENOMIC DNA]</scope>
    <source>
        <strain evidence="5">ATCC 49802 / DSM 20745 / S 6022</strain>
    </source>
</reference>
<protein>
    <submittedName>
        <fullName evidence="4">Peptidase M23</fullName>
    </submittedName>
</protein>
<keyword evidence="5" id="KW-1185">Reference proteome</keyword>
<dbReference type="eggNOG" id="COG0739">
    <property type="taxonomic scope" value="Bacteria"/>
</dbReference>
<comment type="similarity">
    <text evidence="1">Belongs to the transglycosylase Slt family.</text>
</comment>
<evidence type="ECO:0000259" key="2">
    <source>
        <dbReference type="Pfam" id="PF01464"/>
    </source>
</evidence>
<dbReference type="SUPFAM" id="SSF53955">
    <property type="entry name" value="Lysozyme-like"/>
    <property type="match status" value="1"/>
</dbReference>
<dbReference type="PANTHER" id="PTHR21666:SF270">
    <property type="entry name" value="MUREIN HYDROLASE ACTIVATOR ENVC"/>
    <property type="match status" value="1"/>
</dbReference>
<dbReference type="GO" id="GO:0008933">
    <property type="term" value="F:peptidoglycan lytic transglycosylase activity"/>
    <property type="evidence" value="ECO:0007669"/>
    <property type="project" value="InterPro"/>
</dbReference>
<dbReference type="InterPro" id="IPR011055">
    <property type="entry name" value="Dup_hybrid_motif"/>
</dbReference>
<dbReference type="OrthoDB" id="9815002at2"/>
<dbReference type="SUPFAM" id="SSF51261">
    <property type="entry name" value="Duplicated hybrid motif"/>
    <property type="match status" value="1"/>
</dbReference>
<dbReference type="HOGENOM" id="CLU_847054_0_0_0"/>